<name>A0ABN0VCB8_9ACTN</name>
<feature type="chain" id="PRO_5046964138" evidence="2">
    <location>
        <begin position="35"/>
        <end position="191"/>
    </location>
</feature>
<evidence type="ECO:0000256" key="2">
    <source>
        <dbReference type="SAM" id="SignalP"/>
    </source>
</evidence>
<gene>
    <name evidence="3" type="ORF">GCM10010302_26000</name>
</gene>
<feature type="signal peptide" evidence="2">
    <location>
        <begin position="1"/>
        <end position="34"/>
    </location>
</feature>
<keyword evidence="4" id="KW-1185">Reference proteome</keyword>
<reference evidence="3 4" key="1">
    <citation type="journal article" date="2019" name="Int. J. Syst. Evol. Microbiol.">
        <title>The Global Catalogue of Microorganisms (GCM) 10K type strain sequencing project: providing services to taxonomists for standard genome sequencing and annotation.</title>
        <authorList>
            <consortium name="The Broad Institute Genomics Platform"/>
            <consortium name="The Broad Institute Genome Sequencing Center for Infectious Disease"/>
            <person name="Wu L."/>
            <person name="Ma J."/>
        </authorList>
    </citation>
    <scope>NUCLEOTIDE SEQUENCE [LARGE SCALE GENOMIC DNA]</scope>
    <source>
        <strain evidence="3 4">JCM 4505</strain>
    </source>
</reference>
<organism evidence="3 4">
    <name type="scientific">Streptomyces polychromogenes</name>
    <dbReference type="NCBI Taxonomy" id="67342"/>
    <lineage>
        <taxon>Bacteria</taxon>
        <taxon>Bacillati</taxon>
        <taxon>Actinomycetota</taxon>
        <taxon>Actinomycetes</taxon>
        <taxon>Kitasatosporales</taxon>
        <taxon>Streptomycetaceae</taxon>
        <taxon>Streptomyces</taxon>
    </lineage>
</organism>
<sequence length="191" mass="18394">MPRARSRAGLPHLLGLTLLLLVLACAHGADGAHAATDHATAQHAAAPATTPEPQPARTTTVAATPHTATMGPDVLRPTTTQADTAGGTALQVGAVWGDAPLSGDGRARADRAGVAAAGDAVGRHDPGHPVHECVPAPPRAASGSDSPAAPATPVEGCAPAGGPSRTGTARAAAPSGAAAPAPPGSPAVLRV</sequence>
<evidence type="ECO:0000313" key="3">
    <source>
        <dbReference type="EMBL" id="GAA0286531.1"/>
    </source>
</evidence>
<keyword evidence="2" id="KW-0732">Signal</keyword>
<feature type="compositionally biased region" description="Low complexity" evidence="1">
    <location>
        <begin position="160"/>
        <end position="179"/>
    </location>
</feature>
<feature type="region of interest" description="Disordered" evidence="1">
    <location>
        <begin position="133"/>
        <end position="191"/>
    </location>
</feature>
<proteinExistence type="predicted"/>
<feature type="compositionally biased region" description="Low complexity" evidence="1">
    <location>
        <begin position="139"/>
        <end position="153"/>
    </location>
</feature>
<comment type="caution">
    <text evidence="3">The sequence shown here is derived from an EMBL/GenBank/DDBJ whole genome shotgun (WGS) entry which is preliminary data.</text>
</comment>
<feature type="compositionally biased region" description="Low complexity" evidence="1">
    <location>
        <begin position="36"/>
        <end position="69"/>
    </location>
</feature>
<dbReference type="EMBL" id="BAAABV010000015">
    <property type="protein sequence ID" value="GAA0286531.1"/>
    <property type="molecule type" value="Genomic_DNA"/>
</dbReference>
<accession>A0ABN0VCB8</accession>
<feature type="region of interest" description="Disordered" evidence="1">
    <location>
        <begin position="36"/>
        <end position="81"/>
    </location>
</feature>
<dbReference type="Proteomes" id="UP001501867">
    <property type="component" value="Unassembled WGS sequence"/>
</dbReference>
<evidence type="ECO:0000256" key="1">
    <source>
        <dbReference type="SAM" id="MobiDB-lite"/>
    </source>
</evidence>
<evidence type="ECO:0000313" key="4">
    <source>
        <dbReference type="Proteomes" id="UP001501867"/>
    </source>
</evidence>
<protein>
    <submittedName>
        <fullName evidence="3">Uncharacterized protein</fullName>
    </submittedName>
</protein>
<dbReference type="PROSITE" id="PS51257">
    <property type="entry name" value="PROKAR_LIPOPROTEIN"/>
    <property type="match status" value="1"/>
</dbReference>